<dbReference type="Proteomes" id="UP000245778">
    <property type="component" value="Unassembled WGS sequence"/>
</dbReference>
<dbReference type="GeneID" id="93228014"/>
<gene>
    <name evidence="1" type="ORF">C7373_101253</name>
</gene>
<evidence type="ECO:0000313" key="2">
    <source>
        <dbReference type="Proteomes" id="UP000245778"/>
    </source>
</evidence>
<accession>A0A2U1CFQ2</accession>
<proteinExistence type="predicted"/>
<protein>
    <submittedName>
        <fullName evidence="1">Uncharacterized protein</fullName>
    </submittedName>
</protein>
<comment type="caution">
    <text evidence="1">The sequence shown here is derived from an EMBL/GenBank/DDBJ whole genome shotgun (WGS) entry which is preliminary data.</text>
</comment>
<name>A0A2U1CFQ2_9FIRM</name>
<sequence>MKEIKDIKEINLEFIIGYVKEQGPDAIQWLKDLKNKPVPPDKNGRERQMSFIELRKEFAIKFFPELAPKPKEKKPSMWEQIDAL</sequence>
<evidence type="ECO:0000313" key="1">
    <source>
        <dbReference type="EMBL" id="PVY59739.1"/>
    </source>
</evidence>
<dbReference type="RefSeq" id="WP_116721488.1">
    <property type="nucleotide sequence ID" value="NZ_CP011524.1"/>
</dbReference>
<dbReference type="AlphaFoldDB" id="A0A2U1CFQ2"/>
<organism evidence="1 2">
    <name type="scientific">Intestinimonas butyriciproducens</name>
    <dbReference type="NCBI Taxonomy" id="1297617"/>
    <lineage>
        <taxon>Bacteria</taxon>
        <taxon>Bacillati</taxon>
        <taxon>Bacillota</taxon>
        <taxon>Clostridia</taxon>
        <taxon>Eubacteriales</taxon>
        <taxon>Intestinimonas</taxon>
    </lineage>
</organism>
<dbReference type="EMBL" id="QEKK01000001">
    <property type="protein sequence ID" value="PVY59739.1"/>
    <property type="molecule type" value="Genomic_DNA"/>
</dbReference>
<reference evidence="1 2" key="1">
    <citation type="submission" date="2018-04" db="EMBL/GenBank/DDBJ databases">
        <title>Genomic Encyclopedia of Type Strains, Phase IV (KMG-IV): sequencing the most valuable type-strain genomes for metagenomic binning, comparative biology and taxonomic classification.</title>
        <authorList>
            <person name="Goeker M."/>
        </authorList>
    </citation>
    <scope>NUCLEOTIDE SEQUENCE [LARGE SCALE GENOMIC DNA]</scope>
    <source>
        <strain evidence="1 2">DSM 26588</strain>
    </source>
</reference>